<protein>
    <recommendedName>
        <fullName evidence="8">Abasic site processing protein</fullName>
        <ecNumber evidence="8">3.4.-.-</ecNumber>
    </recommendedName>
</protein>
<dbReference type="EMBL" id="MFGW01000146">
    <property type="protein sequence ID" value="OGF63840.1"/>
    <property type="molecule type" value="Genomic_DNA"/>
</dbReference>
<sequence>MCGRFTDVDLIKVIEEEFELDEIIFDYKPNYNIAPGYTIGVVINDGKRKLVGMRWGLIPSWAKDASIGYKMINARAETITKKPSFRTAFKKRRCLIVASGFFEWQKSGKEKIPYYIHLKSRKPFGFAGLFEHWVSPQNEHLDSCTIITTEANEMMKQYHHRMPVIIPKEHVSLWLNPDIQEENELLPLLKPYPSDEMAAYPVSKLVNTPRNV</sequence>
<evidence type="ECO:0000256" key="7">
    <source>
        <dbReference type="ARBA" id="ARBA00023239"/>
    </source>
</evidence>
<name>A0A1F5VKG9_9BACT</name>
<dbReference type="PANTHER" id="PTHR13604:SF0">
    <property type="entry name" value="ABASIC SITE PROCESSING PROTEIN HMCES"/>
    <property type="match status" value="1"/>
</dbReference>
<dbReference type="Gene3D" id="3.90.1680.10">
    <property type="entry name" value="SOS response associated peptidase-like"/>
    <property type="match status" value="1"/>
</dbReference>
<accession>A0A1F5VKG9</accession>
<dbReference type="AlphaFoldDB" id="A0A1F5VKG9"/>
<evidence type="ECO:0000256" key="1">
    <source>
        <dbReference type="ARBA" id="ARBA00008136"/>
    </source>
</evidence>
<dbReference type="GO" id="GO:0006508">
    <property type="term" value="P:proteolysis"/>
    <property type="evidence" value="ECO:0007669"/>
    <property type="project" value="UniProtKB-KW"/>
</dbReference>
<evidence type="ECO:0000256" key="4">
    <source>
        <dbReference type="ARBA" id="ARBA00022801"/>
    </source>
</evidence>
<dbReference type="PANTHER" id="PTHR13604">
    <property type="entry name" value="DC12-RELATED"/>
    <property type="match status" value="1"/>
</dbReference>
<organism evidence="9 10">
    <name type="scientific">Candidatus Fischerbacteria bacterium RBG_13_37_8</name>
    <dbReference type="NCBI Taxonomy" id="1817863"/>
    <lineage>
        <taxon>Bacteria</taxon>
        <taxon>Candidatus Fischeribacteriota</taxon>
    </lineage>
</organism>
<dbReference type="Pfam" id="PF02586">
    <property type="entry name" value="SRAP"/>
    <property type="match status" value="1"/>
</dbReference>
<keyword evidence="6" id="KW-0238">DNA-binding</keyword>
<keyword evidence="4 8" id="KW-0378">Hydrolase</keyword>
<keyword evidence="7" id="KW-0456">Lyase</keyword>
<evidence type="ECO:0000313" key="10">
    <source>
        <dbReference type="Proteomes" id="UP000178943"/>
    </source>
</evidence>
<dbReference type="GO" id="GO:0106300">
    <property type="term" value="P:protein-DNA covalent cross-linking repair"/>
    <property type="evidence" value="ECO:0007669"/>
    <property type="project" value="InterPro"/>
</dbReference>
<evidence type="ECO:0000256" key="3">
    <source>
        <dbReference type="ARBA" id="ARBA00022763"/>
    </source>
</evidence>
<keyword evidence="5" id="KW-0190">Covalent protein-DNA linkage</keyword>
<evidence type="ECO:0000256" key="6">
    <source>
        <dbReference type="ARBA" id="ARBA00023125"/>
    </source>
</evidence>
<dbReference type="GO" id="GO:0008233">
    <property type="term" value="F:peptidase activity"/>
    <property type="evidence" value="ECO:0007669"/>
    <property type="project" value="UniProtKB-KW"/>
</dbReference>
<comment type="similarity">
    <text evidence="1 8">Belongs to the SOS response-associated peptidase family.</text>
</comment>
<proteinExistence type="inferred from homology"/>
<reference evidence="9 10" key="1">
    <citation type="journal article" date="2016" name="Nat. Commun.">
        <title>Thousands of microbial genomes shed light on interconnected biogeochemical processes in an aquifer system.</title>
        <authorList>
            <person name="Anantharaman K."/>
            <person name="Brown C.T."/>
            <person name="Hug L.A."/>
            <person name="Sharon I."/>
            <person name="Castelle C.J."/>
            <person name="Probst A.J."/>
            <person name="Thomas B.C."/>
            <person name="Singh A."/>
            <person name="Wilkins M.J."/>
            <person name="Karaoz U."/>
            <person name="Brodie E.L."/>
            <person name="Williams K.H."/>
            <person name="Hubbard S.S."/>
            <person name="Banfield J.F."/>
        </authorList>
    </citation>
    <scope>NUCLEOTIDE SEQUENCE [LARGE SCALE GENOMIC DNA]</scope>
</reference>
<evidence type="ECO:0000313" key="9">
    <source>
        <dbReference type="EMBL" id="OGF63840.1"/>
    </source>
</evidence>
<evidence type="ECO:0000256" key="5">
    <source>
        <dbReference type="ARBA" id="ARBA00023124"/>
    </source>
</evidence>
<dbReference type="EC" id="3.4.-.-" evidence="8"/>
<dbReference type="InterPro" id="IPR003738">
    <property type="entry name" value="SRAP"/>
</dbReference>
<dbReference type="Proteomes" id="UP000178943">
    <property type="component" value="Unassembled WGS sequence"/>
</dbReference>
<evidence type="ECO:0000256" key="8">
    <source>
        <dbReference type="RuleBase" id="RU364100"/>
    </source>
</evidence>
<evidence type="ECO:0000256" key="2">
    <source>
        <dbReference type="ARBA" id="ARBA00022670"/>
    </source>
</evidence>
<dbReference type="GO" id="GO:0016829">
    <property type="term" value="F:lyase activity"/>
    <property type="evidence" value="ECO:0007669"/>
    <property type="project" value="UniProtKB-KW"/>
</dbReference>
<comment type="caution">
    <text evidence="9">The sequence shown here is derived from an EMBL/GenBank/DDBJ whole genome shotgun (WGS) entry which is preliminary data.</text>
</comment>
<dbReference type="GO" id="GO:0003697">
    <property type="term" value="F:single-stranded DNA binding"/>
    <property type="evidence" value="ECO:0007669"/>
    <property type="project" value="InterPro"/>
</dbReference>
<dbReference type="InterPro" id="IPR036590">
    <property type="entry name" value="SRAP-like"/>
</dbReference>
<dbReference type="SUPFAM" id="SSF143081">
    <property type="entry name" value="BB1717-like"/>
    <property type="match status" value="1"/>
</dbReference>
<gene>
    <name evidence="9" type="ORF">A2Y62_21585</name>
</gene>
<keyword evidence="3" id="KW-0227">DNA damage</keyword>
<keyword evidence="2 8" id="KW-0645">Protease</keyword>